<evidence type="ECO:0000313" key="9">
    <source>
        <dbReference type="EMBL" id="GFE21408.1"/>
    </source>
</evidence>
<evidence type="ECO:0000313" key="10">
    <source>
        <dbReference type="EMBL" id="WAT96084.1"/>
    </source>
</evidence>
<feature type="transmembrane region" description="Helical" evidence="7">
    <location>
        <begin position="414"/>
        <end position="437"/>
    </location>
</feature>
<feature type="transmembrane region" description="Helical" evidence="7">
    <location>
        <begin position="135"/>
        <end position="158"/>
    </location>
</feature>
<protein>
    <submittedName>
        <fullName evidence="9">MFS transporter</fullName>
    </submittedName>
</protein>
<evidence type="ECO:0000259" key="8">
    <source>
        <dbReference type="PROSITE" id="PS50850"/>
    </source>
</evidence>
<dbReference type="GO" id="GO:0022857">
    <property type="term" value="F:transmembrane transporter activity"/>
    <property type="evidence" value="ECO:0007669"/>
    <property type="project" value="InterPro"/>
</dbReference>
<dbReference type="EMBL" id="CP114202">
    <property type="protein sequence ID" value="WAT96084.1"/>
    <property type="molecule type" value="Genomic_DNA"/>
</dbReference>
<feature type="transmembrane region" description="Helical" evidence="7">
    <location>
        <begin position="314"/>
        <end position="334"/>
    </location>
</feature>
<feature type="transmembrane region" description="Helical" evidence="7">
    <location>
        <begin position="164"/>
        <end position="183"/>
    </location>
</feature>
<comment type="subcellular location">
    <subcellularLocation>
        <location evidence="1">Cell membrane</location>
        <topology evidence="1">Multi-pass membrane protein</topology>
    </subcellularLocation>
</comment>
<dbReference type="Proteomes" id="UP000429552">
    <property type="component" value="Unassembled WGS sequence"/>
</dbReference>
<dbReference type="SUPFAM" id="SSF103473">
    <property type="entry name" value="MFS general substrate transporter"/>
    <property type="match status" value="1"/>
</dbReference>
<evidence type="ECO:0000256" key="3">
    <source>
        <dbReference type="ARBA" id="ARBA00022989"/>
    </source>
</evidence>
<sequence length="508" mass="51217">MTARRRQRLVLTGSITGAVIVALDGTVLTVAQPALQRDLHASFGQVQWTSTGYLIAVASLLVFAGRLGDRYGHQQIFALGILGFGAASAGIGLAPGVGWVIGLRVAQGVFGALLQPATLGMLRATYPSDRLGMPLALRTSAIGLAAAAGPVLGGALVAHWGWRAVFFLNVVPAGLIGLLALAVRVPTPADRETAGATTTAGGTRAPAPRLDLPGACLLALALVCLVHTLVTLPETGWTTATTLGGAAAALACGAFIRHERRTASPLVPLSVLRSTTVASALAVLLSASAALFGALFVSTYFLQDVLAMDPLQCGLRVLPLAVMMVLSAPASAVLQRRYGPRRTTVAAMTLLTLGILALSQLDRTSTAPAISGGFLLLGAGFGTVMVTATAVIVRQVSADHAGVAGGLQQTAMNIGPALGVATATMLVTLTAPTAAGSRPTGGPHWTGEAFLSAMGPTLLTLAVVAATGALAAAKLPRRTAGGDSPQSPAITGRDRDPAAATKAVTSGD</sequence>
<evidence type="ECO:0000313" key="12">
    <source>
        <dbReference type="Proteomes" id="UP001210609"/>
    </source>
</evidence>
<dbReference type="GO" id="GO:0005886">
    <property type="term" value="C:plasma membrane"/>
    <property type="evidence" value="ECO:0007669"/>
    <property type="project" value="UniProtKB-SubCell"/>
</dbReference>
<feature type="transmembrane region" description="Helical" evidence="7">
    <location>
        <begin position="449"/>
        <end position="473"/>
    </location>
</feature>
<evidence type="ECO:0000256" key="7">
    <source>
        <dbReference type="SAM" id="Phobius"/>
    </source>
</evidence>
<feature type="transmembrane region" description="Helical" evidence="7">
    <location>
        <begin position="45"/>
        <end position="64"/>
    </location>
</feature>
<evidence type="ECO:0000256" key="2">
    <source>
        <dbReference type="ARBA" id="ARBA00022692"/>
    </source>
</evidence>
<dbReference type="CDD" id="cd17321">
    <property type="entry name" value="MFS_MMR_MDR_like"/>
    <property type="match status" value="1"/>
</dbReference>
<dbReference type="PANTHER" id="PTHR42718:SF42">
    <property type="entry name" value="EXPORT PROTEIN"/>
    <property type="match status" value="1"/>
</dbReference>
<name>A0A640TDG8_STRNI</name>
<feature type="transmembrane region" description="Helical" evidence="7">
    <location>
        <begin position="343"/>
        <end position="361"/>
    </location>
</feature>
<feature type="transmembrane region" description="Helical" evidence="7">
    <location>
        <begin position="277"/>
        <end position="302"/>
    </location>
</feature>
<dbReference type="GO" id="GO:0046677">
    <property type="term" value="P:response to antibiotic"/>
    <property type="evidence" value="ECO:0007669"/>
    <property type="project" value="UniProtKB-KW"/>
</dbReference>
<reference evidence="9 11" key="1">
    <citation type="submission" date="2019-12" db="EMBL/GenBank/DDBJ databases">
        <title>Whole genome shotgun sequence of Streptomyces libani subsp. libani NBRC 13452.</title>
        <authorList>
            <person name="Ichikawa N."/>
            <person name="Kimura A."/>
            <person name="Kitahashi Y."/>
            <person name="Komaki H."/>
            <person name="Tamura T."/>
        </authorList>
    </citation>
    <scope>NUCLEOTIDE SEQUENCE [LARGE SCALE GENOMIC DNA]</scope>
    <source>
        <strain evidence="9 11">NBRC 13452</strain>
    </source>
</reference>
<accession>A0A640TDG8</accession>
<feature type="domain" description="Major facilitator superfamily (MFS) profile" evidence="8">
    <location>
        <begin position="10"/>
        <end position="480"/>
    </location>
</feature>
<feature type="transmembrane region" description="Helical" evidence="7">
    <location>
        <begin position="236"/>
        <end position="256"/>
    </location>
</feature>
<reference evidence="10 12" key="2">
    <citation type="submission" date="2022-12" db="EMBL/GenBank/DDBJ databases">
        <authorList>
            <person name="Ruckert C."/>
            <person name="Busche T."/>
            <person name="Kalinowski J."/>
            <person name="Wittmann C."/>
        </authorList>
    </citation>
    <scope>NUCLEOTIDE SEQUENCE [LARGE SCALE GENOMIC DNA]</scope>
    <source>
        <strain evidence="10 12">DSM 40555</strain>
    </source>
</reference>
<evidence type="ECO:0000256" key="1">
    <source>
        <dbReference type="ARBA" id="ARBA00004651"/>
    </source>
</evidence>
<dbReference type="RefSeq" id="WP_159485568.1">
    <property type="nucleotide sequence ID" value="NZ_BLIP01000001.1"/>
</dbReference>
<feature type="transmembrane region" description="Helical" evidence="7">
    <location>
        <begin position="373"/>
        <end position="393"/>
    </location>
</feature>
<dbReference type="InterPro" id="IPR011701">
    <property type="entry name" value="MFS"/>
</dbReference>
<dbReference type="InterPro" id="IPR020846">
    <property type="entry name" value="MFS_dom"/>
</dbReference>
<gene>
    <name evidence="9" type="ORF">Sliba_18610</name>
    <name evidence="10" type="ORF">STRLI_001875</name>
</gene>
<dbReference type="PANTHER" id="PTHR42718">
    <property type="entry name" value="MAJOR FACILITATOR SUPERFAMILY MULTIDRUG TRANSPORTER MFSC"/>
    <property type="match status" value="1"/>
</dbReference>
<dbReference type="AlphaFoldDB" id="A0A640TDG8"/>
<keyword evidence="5" id="KW-0046">Antibiotic resistance</keyword>
<proteinExistence type="predicted"/>
<feature type="transmembrane region" description="Helical" evidence="7">
    <location>
        <begin position="76"/>
        <end position="99"/>
    </location>
</feature>
<dbReference type="Proteomes" id="UP001210609">
    <property type="component" value="Chromosome"/>
</dbReference>
<keyword evidence="3 7" id="KW-1133">Transmembrane helix</keyword>
<organism evidence="9 11">
    <name type="scientific">Streptomyces nigrescens</name>
    <dbReference type="NCBI Taxonomy" id="1920"/>
    <lineage>
        <taxon>Bacteria</taxon>
        <taxon>Bacillati</taxon>
        <taxon>Actinomycetota</taxon>
        <taxon>Actinomycetes</taxon>
        <taxon>Kitasatosporales</taxon>
        <taxon>Streptomycetaceae</taxon>
        <taxon>Streptomyces</taxon>
    </lineage>
</organism>
<evidence type="ECO:0000256" key="4">
    <source>
        <dbReference type="ARBA" id="ARBA00023136"/>
    </source>
</evidence>
<dbReference type="InterPro" id="IPR036259">
    <property type="entry name" value="MFS_trans_sf"/>
</dbReference>
<evidence type="ECO:0000256" key="6">
    <source>
        <dbReference type="SAM" id="MobiDB-lite"/>
    </source>
</evidence>
<feature type="region of interest" description="Disordered" evidence="6">
    <location>
        <begin position="476"/>
        <end position="508"/>
    </location>
</feature>
<evidence type="ECO:0000256" key="5">
    <source>
        <dbReference type="ARBA" id="ARBA00023251"/>
    </source>
</evidence>
<dbReference type="Gene3D" id="1.20.1250.20">
    <property type="entry name" value="MFS general substrate transporter like domains"/>
    <property type="match status" value="1"/>
</dbReference>
<keyword evidence="2 7" id="KW-0812">Transmembrane</keyword>
<dbReference type="Gene3D" id="1.20.1720.10">
    <property type="entry name" value="Multidrug resistance protein D"/>
    <property type="match status" value="1"/>
</dbReference>
<evidence type="ECO:0000313" key="11">
    <source>
        <dbReference type="Proteomes" id="UP000429552"/>
    </source>
</evidence>
<keyword evidence="12" id="KW-1185">Reference proteome</keyword>
<dbReference type="EMBL" id="BLIP01000001">
    <property type="protein sequence ID" value="GFE21408.1"/>
    <property type="molecule type" value="Genomic_DNA"/>
</dbReference>
<dbReference type="PROSITE" id="PS50850">
    <property type="entry name" value="MFS"/>
    <property type="match status" value="1"/>
</dbReference>
<dbReference type="Pfam" id="PF07690">
    <property type="entry name" value="MFS_1"/>
    <property type="match status" value="1"/>
</dbReference>
<keyword evidence="4 7" id="KW-0472">Membrane</keyword>